<protein>
    <submittedName>
        <fullName evidence="4">Chitinase</fullName>
    </submittedName>
</protein>
<gene>
    <name evidence="4" type="ORF">GY632_0467</name>
</gene>
<name>A0A9P4YN94_9EURO</name>
<keyword evidence="2" id="KW-0843">Virulence</keyword>
<sequence>MGCTGDWAIDSESYHNPNFLQKRRSSLPPSQRWGRLDCNHAWQDVINVWKTVDEPRSSGDNKAFLGSISITFNGPEGADCGNLYNPSCENTRTCDTFHGKGTGAAAFLIWNSLVMVHNMYNDIDKNLQRATSDLVNSVYDFMDKFSPTLPADNKWLLAMTDLLPMVDMFSILDMAYFIGKPTRDDELKATTPLLIGQSTTLAKGMLDTREIISAWTNITAVTLRGLFNGSDSSIATLTDIISDGKLVDGREDNQDDAKALNTRADAPMYDAGIARVAFGFAIPTIWAAARTFPFVIDSSYPCGAIDPLDSFLSVETMHATASCVDDKLYYLASPKGDARVFVPYPRGSGGYYRNNEFSAPPGVEFLNHGNFFKGITLDDIVKGAVNTYKQNGGRNGGNVADPSDAGTRERLVSQDITPGFIRVPVCSPDAAFKPWLGMNNKPDTTLENYPCSPLLARDECESSTFEDQTNGGSPLVSDCMTIIKNIEGTDVYVGAQDVVDIITDSIKQFGKDGRIAAKGEMSCRGNVHGQNVKWAILTILELYFGRLPLPELD</sequence>
<dbReference type="EMBL" id="JAAQVJ010000008">
    <property type="protein sequence ID" value="KAF3900856.1"/>
    <property type="molecule type" value="Genomic_DNA"/>
</dbReference>
<evidence type="ECO:0000313" key="4">
    <source>
        <dbReference type="EMBL" id="KAF3900856.1"/>
    </source>
</evidence>
<feature type="domain" description="Ecp2 effector protein-like" evidence="3">
    <location>
        <begin position="460"/>
        <end position="490"/>
    </location>
</feature>
<organism evidence="4 5">
    <name type="scientific">Trichophyton interdigitale</name>
    <dbReference type="NCBI Taxonomy" id="101480"/>
    <lineage>
        <taxon>Eukaryota</taxon>
        <taxon>Fungi</taxon>
        <taxon>Dikarya</taxon>
        <taxon>Ascomycota</taxon>
        <taxon>Pezizomycotina</taxon>
        <taxon>Eurotiomycetes</taxon>
        <taxon>Eurotiomycetidae</taxon>
        <taxon>Onygenales</taxon>
        <taxon>Arthrodermataceae</taxon>
        <taxon>Trichophyton</taxon>
    </lineage>
</organism>
<proteinExistence type="predicted"/>
<dbReference type="Proteomes" id="UP000749309">
    <property type="component" value="Unassembled WGS sequence"/>
</dbReference>
<dbReference type="Pfam" id="PF14856">
    <property type="entry name" value="Hce2"/>
    <property type="match status" value="2"/>
</dbReference>
<dbReference type="PANTHER" id="PTHR47700:SF1">
    <property type="entry name" value="CHITINASE"/>
    <property type="match status" value="1"/>
</dbReference>
<reference evidence="4" key="1">
    <citation type="submission" date="2020-03" db="EMBL/GenBank/DDBJ databases">
        <title>Whole Genome Sequence of Trichophyton interdigitale from India.</title>
        <authorList>
            <person name="Kumar P."/>
        </authorList>
    </citation>
    <scope>NUCLEOTIDE SEQUENCE</scope>
    <source>
        <strain evidence="4">UCMS-IGIB-CI14</strain>
    </source>
</reference>
<comment type="caution">
    <text evidence="4">The sequence shown here is derived from an EMBL/GenBank/DDBJ whole genome shotgun (WGS) entry which is preliminary data.</text>
</comment>
<dbReference type="GO" id="GO:0008061">
    <property type="term" value="F:chitin binding"/>
    <property type="evidence" value="ECO:0007669"/>
    <property type="project" value="UniProtKB-KW"/>
</dbReference>
<evidence type="ECO:0000256" key="1">
    <source>
        <dbReference type="ARBA" id="ARBA00022669"/>
    </source>
</evidence>
<keyword evidence="1" id="KW-0147">Chitin-binding</keyword>
<dbReference type="PANTHER" id="PTHR47700">
    <property type="entry name" value="V CHITINASE, PUTATIVE (AFU_ORTHOLOGUE AFUA_6G13720)-RELATED"/>
    <property type="match status" value="1"/>
</dbReference>
<dbReference type="AlphaFoldDB" id="A0A9P4YN94"/>
<evidence type="ECO:0000256" key="2">
    <source>
        <dbReference type="ARBA" id="ARBA00023026"/>
    </source>
</evidence>
<accession>A0A9P4YN94</accession>
<dbReference type="InterPro" id="IPR029226">
    <property type="entry name" value="Ecp2-like"/>
</dbReference>
<dbReference type="InterPro" id="IPR053214">
    <property type="entry name" value="LysM12-like"/>
</dbReference>
<evidence type="ECO:0000313" key="5">
    <source>
        <dbReference type="Proteomes" id="UP000749309"/>
    </source>
</evidence>
<evidence type="ECO:0000259" key="3">
    <source>
        <dbReference type="Pfam" id="PF14856"/>
    </source>
</evidence>
<feature type="domain" description="Ecp2 effector protein-like" evidence="3">
    <location>
        <begin position="491"/>
        <end position="523"/>
    </location>
</feature>